<dbReference type="GeneID" id="93516331"/>
<dbReference type="InterPro" id="IPR007690">
    <property type="entry name" value="T2SS_GspM"/>
</dbReference>
<organism evidence="3 4">
    <name type="scientific">Pseudomonas yamanorum</name>
    <dbReference type="NCBI Taxonomy" id="515393"/>
    <lineage>
        <taxon>Bacteria</taxon>
        <taxon>Pseudomonadati</taxon>
        <taxon>Pseudomonadota</taxon>
        <taxon>Gammaproteobacteria</taxon>
        <taxon>Pseudomonadales</taxon>
        <taxon>Pseudomonadaceae</taxon>
        <taxon>Pseudomonas</taxon>
    </lineage>
</organism>
<evidence type="ECO:0000313" key="4">
    <source>
        <dbReference type="Proteomes" id="UP000546584"/>
    </source>
</evidence>
<sequence>MNKRWQLMRSRAQVFWNGLAVREKRLLVGAGLVLAGLLTWLLLIQPPLKKIDYWQAETPKLRSQAEALQVLLQGVAATPRSNDLETALHQSLDNAGLQGRYHLQAQDAGSWRLTFEQAPADAVVDWLLANPRPFSLEVSEARLQRAGAATPSNSAGTLSGTVRMDQAPGAKEAS</sequence>
<dbReference type="GO" id="GO:0015628">
    <property type="term" value="P:protein secretion by the type II secretion system"/>
    <property type="evidence" value="ECO:0007669"/>
    <property type="project" value="InterPro"/>
</dbReference>
<dbReference type="Pfam" id="PF04612">
    <property type="entry name" value="T2SSM"/>
    <property type="match status" value="1"/>
</dbReference>
<feature type="region of interest" description="Disordered" evidence="1">
    <location>
        <begin position="147"/>
        <end position="174"/>
    </location>
</feature>
<proteinExistence type="predicted"/>
<dbReference type="EMBL" id="JAVGXC010000055">
    <property type="protein sequence ID" value="MDR0193027.1"/>
    <property type="molecule type" value="Genomic_DNA"/>
</dbReference>
<dbReference type="GO" id="GO:0015627">
    <property type="term" value="C:type II protein secretion system complex"/>
    <property type="evidence" value="ECO:0007669"/>
    <property type="project" value="InterPro"/>
</dbReference>
<evidence type="ECO:0000313" key="2">
    <source>
        <dbReference type="EMBL" id="MDR0193027.1"/>
    </source>
</evidence>
<name>A0A1H2IQT4_9PSED</name>
<gene>
    <name evidence="2" type="primary">gspM</name>
    <name evidence="3" type="ORF">HX826_30845</name>
    <name evidence="2" type="ORF">RCO22_29170</name>
</gene>
<comment type="caution">
    <text evidence="3">The sequence shown here is derived from an EMBL/GenBank/DDBJ whole genome shotgun (WGS) entry which is preliminary data.</text>
</comment>
<accession>A0A1H2IQT4</accession>
<dbReference type="Proteomes" id="UP000546584">
    <property type="component" value="Unassembled WGS sequence"/>
</dbReference>
<reference evidence="3 4" key="1">
    <citation type="submission" date="2020-04" db="EMBL/GenBank/DDBJ databases">
        <title>Molecular characterization of pseudomonads from Agaricus bisporus reveal novel blotch 2 pathogens in Western Europe.</title>
        <authorList>
            <person name="Taparia T."/>
            <person name="Krijger M."/>
            <person name="Haynes E."/>
            <person name="Elpinstone J.G."/>
            <person name="Noble R."/>
            <person name="Van Der Wolf J."/>
        </authorList>
    </citation>
    <scope>NUCLEOTIDE SEQUENCE [LARGE SCALE GENOMIC DNA]</scope>
    <source>
        <strain evidence="3 4">IPO3753</strain>
    </source>
</reference>
<evidence type="ECO:0000313" key="3">
    <source>
        <dbReference type="EMBL" id="NWD46295.1"/>
    </source>
</evidence>
<dbReference type="EMBL" id="JACAQR010000096">
    <property type="protein sequence ID" value="NWD46295.1"/>
    <property type="molecule type" value="Genomic_DNA"/>
</dbReference>
<keyword evidence="5" id="KW-1185">Reference proteome</keyword>
<dbReference type="AlphaFoldDB" id="A0A1H2IQT4"/>
<protein>
    <submittedName>
        <fullName evidence="2">Type II secretion system protein GspM</fullName>
    </submittedName>
    <submittedName>
        <fullName evidence="3">Type II secretion system protein M</fullName>
    </submittedName>
</protein>
<reference evidence="2 5" key="2">
    <citation type="journal article" date="2023" name="Microbiol. Resour. Announc.">
        <title>Whole-genome sequence of Pseudomonas yamanorum OLsAu1 isolated from the edible ectomycorrhizal mushroom Lactarius sp. section Deliciosi.</title>
        <authorList>
            <person name="Ramirez-Mendoza R."/>
            <person name="Angeles-Argaiz R.E."/>
            <person name="Hernandez-Oaxaca D."/>
            <person name="Aguirre-Beltran L."/>
            <person name="Almaraz-Suarez J."/>
            <person name="Perez-Moreno J."/>
        </authorList>
    </citation>
    <scope>NUCLEOTIDE SEQUENCE [LARGE SCALE GENOMIC DNA]</scope>
    <source>
        <strain evidence="2 5">OLsAu1</strain>
    </source>
</reference>
<dbReference type="RefSeq" id="WP_093208685.1">
    <property type="nucleotide sequence ID" value="NZ_CP143576.1"/>
</dbReference>
<evidence type="ECO:0000256" key="1">
    <source>
        <dbReference type="SAM" id="MobiDB-lite"/>
    </source>
</evidence>
<dbReference type="Proteomes" id="UP001224477">
    <property type="component" value="Unassembled WGS sequence"/>
</dbReference>
<evidence type="ECO:0000313" key="5">
    <source>
        <dbReference type="Proteomes" id="UP001224477"/>
    </source>
</evidence>
<feature type="compositionally biased region" description="Polar residues" evidence="1">
    <location>
        <begin position="150"/>
        <end position="160"/>
    </location>
</feature>